<dbReference type="EMBL" id="CP114014">
    <property type="protein sequence ID" value="XAY06904.1"/>
    <property type="molecule type" value="Genomic_DNA"/>
</dbReference>
<proteinExistence type="inferred from homology"/>
<dbReference type="PANTHER" id="PTHR24305:SF166">
    <property type="entry name" value="CYTOCHROME P450 12A4, MITOCHONDRIAL-RELATED"/>
    <property type="match status" value="1"/>
</dbReference>
<dbReference type="Pfam" id="PF00067">
    <property type="entry name" value="p450"/>
    <property type="match status" value="1"/>
</dbReference>
<dbReference type="SUPFAM" id="SSF48264">
    <property type="entry name" value="Cytochrome P450"/>
    <property type="match status" value="1"/>
</dbReference>
<accession>A0AAU7B006</accession>
<dbReference type="InterPro" id="IPR001128">
    <property type="entry name" value="Cyt_P450"/>
</dbReference>
<dbReference type="EC" id="1.14.-.-" evidence="6"/>
<feature type="compositionally biased region" description="Pro residues" evidence="5">
    <location>
        <begin position="20"/>
        <end position="36"/>
    </location>
</feature>
<dbReference type="PANTHER" id="PTHR24305">
    <property type="entry name" value="CYTOCHROME P450"/>
    <property type="match status" value="1"/>
</dbReference>
<evidence type="ECO:0000256" key="4">
    <source>
        <dbReference type="RuleBase" id="RU000461"/>
    </source>
</evidence>
<keyword evidence="4 6" id="KW-0560">Oxidoreductase</keyword>
<dbReference type="PROSITE" id="PS00086">
    <property type="entry name" value="CYTOCHROME_P450"/>
    <property type="match status" value="1"/>
</dbReference>
<comment type="cofactor">
    <cofactor evidence="1 3">
        <name>heme</name>
        <dbReference type="ChEBI" id="CHEBI:30413"/>
    </cofactor>
</comment>
<evidence type="ECO:0000256" key="5">
    <source>
        <dbReference type="SAM" id="MobiDB-lite"/>
    </source>
</evidence>
<dbReference type="Gene3D" id="1.10.630.10">
    <property type="entry name" value="Cytochrome P450"/>
    <property type="match status" value="1"/>
</dbReference>
<dbReference type="InterPro" id="IPR050121">
    <property type="entry name" value="Cytochrome_P450_monoxygenase"/>
</dbReference>
<evidence type="ECO:0000256" key="2">
    <source>
        <dbReference type="ARBA" id="ARBA00010617"/>
    </source>
</evidence>
<dbReference type="InterPro" id="IPR036396">
    <property type="entry name" value="Cyt_P450_sf"/>
</dbReference>
<sequence length="484" mass="53073">MRTISGEMPSPTLASVQPSSPAPDSPPTGEAPPSPAGPLASGATVRHRLPPCSPLPGSVQTVRFVRRPLPFLFRARREFGETFGMRILAREEPIYMTSHPDHVRALFTAPMELVPSMTAESPLRPILGTSVLTANGDAHMRRRRLLLPPFHGDAIARYAAAIEEVVARELDTWTVGEPFASAPRMQAVTLNVIMAGIFGVEGEPAPGTPELGLRDATRRVLALTERPAWQAVELMNVRSPEPIGLLKVTMDWLDRHYLRTIAARRAVPEADRGVDVLSLLLAATDEDGRHLTDREVRDELLTLVLAGHETTANQLAWTFERLVRAPEAYAALRDAVRGGGPGATAFVEATIHEAMRVRPVIPLIGRRVQADWQLGEYVVPARSIVSVAIPVLHHRADVYPDPFAFRPERFLGRKPGTYTWVPFGGGTRRCLGAALAMAEQRIVLRAVAERVDLAADDIRPERERHRNVTLIPALGGRVRVTAVH</sequence>
<keyword evidence="3 4" id="KW-0479">Metal-binding</keyword>
<dbReference type="KEGG" id="parq:DSM112329_03782"/>
<name>A0AAU7B006_9ACTN</name>
<evidence type="ECO:0000256" key="3">
    <source>
        <dbReference type="PIRSR" id="PIRSR602401-1"/>
    </source>
</evidence>
<evidence type="ECO:0000313" key="6">
    <source>
        <dbReference type="EMBL" id="XAY06904.1"/>
    </source>
</evidence>
<evidence type="ECO:0000256" key="1">
    <source>
        <dbReference type="ARBA" id="ARBA00001971"/>
    </source>
</evidence>
<dbReference type="GO" id="GO:0020037">
    <property type="term" value="F:heme binding"/>
    <property type="evidence" value="ECO:0007669"/>
    <property type="project" value="InterPro"/>
</dbReference>
<dbReference type="GO" id="GO:0004497">
    <property type="term" value="F:monooxygenase activity"/>
    <property type="evidence" value="ECO:0007669"/>
    <property type="project" value="UniProtKB-KW"/>
</dbReference>
<dbReference type="CDD" id="cd11053">
    <property type="entry name" value="CYP110-like"/>
    <property type="match status" value="1"/>
</dbReference>
<keyword evidence="3 4" id="KW-0349">Heme</keyword>
<dbReference type="InterPro" id="IPR002401">
    <property type="entry name" value="Cyt_P450_E_grp-I"/>
</dbReference>
<feature type="region of interest" description="Disordered" evidence="5">
    <location>
        <begin position="1"/>
        <end position="53"/>
    </location>
</feature>
<feature type="binding site" description="axial binding residue" evidence="3">
    <location>
        <position position="430"/>
    </location>
    <ligand>
        <name>heme</name>
        <dbReference type="ChEBI" id="CHEBI:30413"/>
    </ligand>
    <ligandPart>
        <name>Fe</name>
        <dbReference type="ChEBI" id="CHEBI:18248"/>
    </ligandPart>
</feature>
<organism evidence="6">
    <name type="scientific">Paraconexibacter sp. AEG42_29</name>
    <dbReference type="NCBI Taxonomy" id="2997339"/>
    <lineage>
        <taxon>Bacteria</taxon>
        <taxon>Bacillati</taxon>
        <taxon>Actinomycetota</taxon>
        <taxon>Thermoleophilia</taxon>
        <taxon>Solirubrobacterales</taxon>
        <taxon>Paraconexibacteraceae</taxon>
        <taxon>Paraconexibacter</taxon>
    </lineage>
</organism>
<gene>
    <name evidence="6" type="ORF">DSM112329_03782</name>
</gene>
<dbReference type="PRINTS" id="PR00463">
    <property type="entry name" value="EP450I"/>
</dbReference>
<dbReference type="GO" id="GO:0016705">
    <property type="term" value="F:oxidoreductase activity, acting on paired donors, with incorporation or reduction of molecular oxygen"/>
    <property type="evidence" value="ECO:0007669"/>
    <property type="project" value="InterPro"/>
</dbReference>
<protein>
    <submittedName>
        <fullName evidence="6">Cytochrome P450 137</fullName>
        <ecNumber evidence="6">1.14.-.-</ecNumber>
    </submittedName>
</protein>
<dbReference type="AlphaFoldDB" id="A0AAU7B006"/>
<dbReference type="InterPro" id="IPR017972">
    <property type="entry name" value="Cyt_P450_CS"/>
</dbReference>
<reference evidence="6" key="1">
    <citation type="submission" date="2022-12" db="EMBL/GenBank/DDBJ databases">
        <title>Paraconexibacter alkalitolerans sp. nov. and Baekduia alba sp. nov., isolated from soil and emended description of the genera Paraconexibacter (Chun et al., 2020) and Baekduia (An et al., 2020).</title>
        <authorList>
            <person name="Vieira S."/>
            <person name="Huber K.J."/>
            <person name="Geppert A."/>
            <person name="Wolf J."/>
            <person name="Neumann-Schaal M."/>
            <person name="Muesken M."/>
            <person name="Overmann J."/>
        </authorList>
    </citation>
    <scope>NUCLEOTIDE SEQUENCE</scope>
    <source>
        <strain evidence="6">AEG42_29</strain>
    </source>
</reference>
<comment type="similarity">
    <text evidence="2 4">Belongs to the cytochrome P450 family.</text>
</comment>
<dbReference type="GO" id="GO:0005506">
    <property type="term" value="F:iron ion binding"/>
    <property type="evidence" value="ECO:0007669"/>
    <property type="project" value="InterPro"/>
</dbReference>
<dbReference type="PRINTS" id="PR00385">
    <property type="entry name" value="P450"/>
</dbReference>
<keyword evidence="3 4" id="KW-0408">Iron</keyword>
<keyword evidence="4" id="KW-0503">Monooxygenase</keyword>